<name>A0A6J4H953_9SPHI</name>
<dbReference type="AlphaFoldDB" id="A0A6J4H953"/>
<evidence type="ECO:0000313" key="1">
    <source>
        <dbReference type="EMBL" id="CAA9218005.1"/>
    </source>
</evidence>
<protein>
    <recommendedName>
        <fullName evidence="2">Alpha-1,2-fucosyltransferase</fullName>
    </recommendedName>
</protein>
<sequence>MLTKSLKLLRSSKQKLRRLILSKRKPVLNSIKLYFYINVKRGPVTFEIRNALGIGARLVWVLEILAFCDENGIIPDFKFSYPDSLPEEDYFKKYFYIKNFTGKRGNLIRLETIGDIGFKKGYNGKLNVEYANSLIRKYLGVNPEVLEEVESFRRKKLQYENVLGIHYRATDKVTEAPLVQYESVFKNILFYLSKYPDTQAVFLSTDDKKFEQYLRSAFASKPLVVREDYFRSENDTPIHYNKNLDKYRLNQDAVVNLLLLSKCQGLIKCSSMLSDLSVLFNPAINLVVLNSPYSKNLWFPAKDLLSRVSYSCI</sequence>
<dbReference type="EMBL" id="CADCTQ010000027">
    <property type="protein sequence ID" value="CAA9218005.1"/>
    <property type="molecule type" value="Genomic_DNA"/>
</dbReference>
<proteinExistence type="predicted"/>
<organism evidence="1">
    <name type="scientific">uncultured Cytophagales bacterium</name>
    <dbReference type="NCBI Taxonomy" id="158755"/>
    <lineage>
        <taxon>Bacteria</taxon>
        <taxon>Pseudomonadati</taxon>
        <taxon>Bacteroidota</taxon>
        <taxon>Sphingobacteriia</taxon>
        <taxon>Sphingobacteriales</taxon>
        <taxon>environmental samples</taxon>
    </lineage>
</organism>
<evidence type="ECO:0008006" key="2">
    <source>
        <dbReference type="Google" id="ProtNLM"/>
    </source>
</evidence>
<reference evidence="1" key="1">
    <citation type="submission" date="2020-02" db="EMBL/GenBank/DDBJ databases">
        <authorList>
            <person name="Meier V. D."/>
        </authorList>
    </citation>
    <scope>NUCLEOTIDE SEQUENCE</scope>
    <source>
        <strain evidence="1">AVDCRST_MAG56</strain>
    </source>
</reference>
<gene>
    <name evidence="1" type="ORF">AVDCRST_MAG56-272</name>
</gene>
<dbReference type="Gene3D" id="3.40.50.11350">
    <property type="match status" value="1"/>
</dbReference>
<accession>A0A6J4H953</accession>